<dbReference type="InterPro" id="IPR025528">
    <property type="entry name" value="BrnA_antitoxin"/>
</dbReference>
<organism evidence="2 3">
    <name type="scientific">Sphingobium terrigena</name>
    <dbReference type="NCBI Taxonomy" id="2304063"/>
    <lineage>
        <taxon>Bacteria</taxon>
        <taxon>Pseudomonadati</taxon>
        <taxon>Pseudomonadota</taxon>
        <taxon>Alphaproteobacteria</taxon>
        <taxon>Sphingomonadales</taxon>
        <taxon>Sphingomonadaceae</taxon>
        <taxon>Sphingobium</taxon>
    </lineage>
</organism>
<dbReference type="AlphaFoldDB" id="A0A418YQN0"/>
<dbReference type="EMBL" id="QVRA01000013">
    <property type="protein sequence ID" value="RJG53804.1"/>
    <property type="molecule type" value="Genomic_DNA"/>
</dbReference>
<feature type="region of interest" description="Disordered" evidence="1">
    <location>
        <begin position="1"/>
        <end position="21"/>
    </location>
</feature>
<dbReference type="Proteomes" id="UP000283469">
    <property type="component" value="Unassembled WGS sequence"/>
</dbReference>
<dbReference type="Pfam" id="PF14384">
    <property type="entry name" value="BrnA_antitoxin"/>
    <property type="match status" value="1"/>
</dbReference>
<protein>
    <recommendedName>
        <fullName evidence="4">BrnA antitoxin family protein</fullName>
    </recommendedName>
</protein>
<gene>
    <name evidence="2" type="ORF">D0Z70_14985</name>
</gene>
<accession>A0A418YQN0</accession>
<evidence type="ECO:0000313" key="2">
    <source>
        <dbReference type="EMBL" id="RJG53804.1"/>
    </source>
</evidence>
<dbReference type="OrthoDB" id="361944at2"/>
<evidence type="ECO:0000313" key="3">
    <source>
        <dbReference type="Proteomes" id="UP000283469"/>
    </source>
</evidence>
<name>A0A418YQN0_9SPHN</name>
<evidence type="ECO:0000256" key="1">
    <source>
        <dbReference type="SAM" id="MobiDB-lite"/>
    </source>
</evidence>
<comment type="caution">
    <text evidence="2">The sequence shown here is derived from an EMBL/GenBank/DDBJ whole genome shotgun (WGS) entry which is preliminary data.</text>
</comment>
<dbReference type="RefSeq" id="WP_119747829.1">
    <property type="nucleotide sequence ID" value="NZ_QVRA01000013.1"/>
</dbReference>
<sequence length="85" mass="9452">MELNKDYIVGLPADPDDPEDRDVSVAAIEQALAEREARRRLGGRPAGSNKEQVALRIDKDVLARFRATGPGWQTRINEILRAAKL</sequence>
<reference evidence="2 3" key="1">
    <citation type="submission" date="2018-08" db="EMBL/GenBank/DDBJ databases">
        <title>Sphingobium sp. EO9.</title>
        <authorList>
            <person name="Park Y."/>
            <person name="Kim K.H."/>
            <person name="Jeon C.O."/>
        </authorList>
    </citation>
    <scope>NUCLEOTIDE SEQUENCE [LARGE SCALE GENOMIC DNA]</scope>
    <source>
        <strain evidence="2 3">EO9</strain>
    </source>
</reference>
<evidence type="ECO:0008006" key="4">
    <source>
        <dbReference type="Google" id="ProtNLM"/>
    </source>
</evidence>
<proteinExistence type="predicted"/>
<keyword evidence="3" id="KW-1185">Reference proteome</keyword>